<reference evidence="5" key="1">
    <citation type="journal article" date="2019" name="Int. J. Syst. Evol. Microbiol.">
        <title>The Global Catalogue of Microorganisms (GCM) 10K type strain sequencing project: providing services to taxonomists for standard genome sequencing and annotation.</title>
        <authorList>
            <consortium name="The Broad Institute Genomics Platform"/>
            <consortium name="The Broad Institute Genome Sequencing Center for Infectious Disease"/>
            <person name="Wu L."/>
            <person name="Ma J."/>
        </authorList>
    </citation>
    <scope>NUCLEOTIDE SEQUENCE [LARGE SCALE GENOMIC DNA]</scope>
    <source>
        <strain evidence="5">JCM 17326</strain>
    </source>
</reference>
<feature type="transmembrane region" description="Helical" evidence="2">
    <location>
        <begin position="52"/>
        <end position="69"/>
    </location>
</feature>
<protein>
    <submittedName>
        <fullName evidence="4">PH domain-containing protein</fullName>
    </submittedName>
</protein>
<keyword evidence="5" id="KW-1185">Reference proteome</keyword>
<proteinExistence type="predicted"/>
<keyword evidence="2" id="KW-0812">Transmembrane</keyword>
<feature type="transmembrane region" description="Helical" evidence="2">
    <location>
        <begin position="421"/>
        <end position="440"/>
    </location>
</feature>
<dbReference type="EMBL" id="BAABDQ010000026">
    <property type="protein sequence ID" value="GAA3590672.1"/>
    <property type="molecule type" value="Genomic_DNA"/>
</dbReference>
<feature type="domain" description="YdbS-like PH" evidence="3">
    <location>
        <begin position="71"/>
        <end position="151"/>
    </location>
</feature>
<feature type="transmembrane region" description="Helical" evidence="2">
    <location>
        <begin position="256"/>
        <end position="278"/>
    </location>
</feature>
<dbReference type="PIRSF" id="PIRSF026631">
    <property type="entry name" value="UCP026631"/>
    <property type="match status" value="1"/>
</dbReference>
<sequence length="536" mass="57497">MTTKDMTVESVGWRRLDPRMLLVNLRWLLPPLGIIALTALASGGVNWAEHKLQIVSALLFVGLTCSEMIRWRTTRFRVSDEQVEVSSGLFWRRHVAIPRDRVRTVDVTSGPVHRIFGLSIVTMGTGQALRTDRRDQVKLDAVATAEAATLRAGLLPRAPAPLPAPAAPQKGPTLGKSPAPVPTSGPEKPVSVPATVELARVDPAWIRYAPLSPLVFVIGLAPLTQAYNLAERLGIPVDIGGAVLGAIEFLEEMPGWLYLVLFLLMLIAGAIGTMLLFTESWWKFRLVREPGSGTLRVSRGLLTTRSFTLEERRLRGAELIEPFMLRWGRGARLKAIASGLRQTMDGPRGGSGALLPPAPRRLAHLTAASVLGEQESPLLPERLRAHPRAALRRRLTRAAVASVAAIAAAAVLAVLAGWSAVWPAVIAAVVVVPVSLLLAADSYRSLGHTLSGAYLVTRSGVLLRRTVALQRGGIIGWTVTRSPLQRRAGLANIAATTAAGTLGAYTVRDVDYGDGLVVAGEAVPGLLAQFIEVTEK</sequence>
<feature type="region of interest" description="Disordered" evidence="1">
    <location>
        <begin position="161"/>
        <end position="189"/>
    </location>
</feature>
<dbReference type="InterPro" id="IPR005182">
    <property type="entry name" value="YdbS-like_PH"/>
</dbReference>
<dbReference type="Proteomes" id="UP001500630">
    <property type="component" value="Unassembled WGS sequence"/>
</dbReference>
<feature type="transmembrane region" description="Helical" evidence="2">
    <location>
        <begin position="21"/>
        <end position="40"/>
    </location>
</feature>
<accession>A0ABP6YUY6</accession>
<dbReference type="RefSeq" id="WP_345571396.1">
    <property type="nucleotide sequence ID" value="NZ_BAABDQ010000026.1"/>
</dbReference>
<feature type="transmembrane region" description="Helical" evidence="2">
    <location>
        <begin position="208"/>
        <end position="227"/>
    </location>
</feature>
<evidence type="ECO:0000313" key="5">
    <source>
        <dbReference type="Proteomes" id="UP001500630"/>
    </source>
</evidence>
<evidence type="ECO:0000256" key="2">
    <source>
        <dbReference type="SAM" id="Phobius"/>
    </source>
</evidence>
<gene>
    <name evidence="4" type="ORF">GCM10022419_086650</name>
</gene>
<dbReference type="Pfam" id="PF03703">
    <property type="entry name" value="bPH_2"/>
    <property type="match status" value="2"/>
</dbReference>
<dbReference type="PANTHER" id="PTHR34473">
    <property type="entry name" value="UPF0699 TRANSMEMBRANE PROTEIN YDBS"/>
    <property type="match status" value="1"/>
</dbReference>
<keyword evidence="2" id="KW-1133">Transmembrane helix</keyword>
<evidence type="ECO:0000256" key="1">
    <source>
        <dbReference type="SAM" id="MobiDB-lite"/>
    </source>
</evidence>
<dbReference type="PANTHER" id="PTHR34473:SF2">
    <property type="entry name" value="UPF0699 TRANSMEMBRANE PROTEIN YDBT"/>
    <property type="match status" value="1"/>
</dbReference>
<feature type="transmembrane region" description="Helical" evidence="2">
    <location>
        <begin position="395"/>
        <end position="415"/>
    </location>
</feature>
<dbReference type="InterPro" id="IPR014529">
    <property type="entry name" value="UCP026631"/>
</dbReference>
<keyword evidence="2" id="KW-0472">Membrane</keyword>
<feature type="domain" description="YdbS-like PH" evidence="3">
    <location>
        <begin position="443"/>
        <end position="510"/>
    </location>
</feature>
<evidence type="ECO:0000259" key="3">
    <source>
        <dbReference type="Pfam" id="PF03703"/>
    </source>
</evidence>
<comment type="caution">
    <text evidence="4">The sequence shown here is derived from an EMBL/GenBank/DDBJ whole genome shotgun (WGS) entry which is preliminary data.</text>
</comment>
<name>A0ABP6YUY6_9ACTN</name>
<evidence type="ECO:0000313" key="4">
    <source>
        <dbReference type="EMBL" id="GAA3590672.1"/>
    </source>
</evidence>
<organism evidence="4 5">
    <name type="scientific">Nonomuraea rosea</name>
    <dbReference type="NCBI Taxonomy" id="638574"/>
    <lineage>
        <taxon>Bacteria</taxon>
        <taxon>Bacillati</taxon>
        <taxon>Actinomycetota</taxon>
        <taxon>Actinomycetes</taxon>
        <taxon>Streptosporangiales</taxon>
        <taxon>Streptosporangiaceae</taxon>
        <taxon>Nonomuraea</taxon>
    </lineage>
</organism>